<dbReference type="Proteomes" id="UP000039021">
    <property type="component" value="Unassembled WGS sequence"/>
</dbReference>
<feature type="region of interest" description="Disordered" evidence="1">
    <location>
        <begin position="1"/>
        <end position="27"/>
    </location>
</feature>
<gene>
    <name evidence="2" type="ORF">ERS007739_05283</name>
</gene>
<sequence>MTISLAGSTSSSGTGGRTPVRNLSRPRSDAIRSLWSSTRRVYSLKILYWPVRVECCSLNTVSGLNRWYSPSRRHWYSPPTSSSR</sequence>
<accession>A0A916PHM2</accession>
<dbReference type="EMBL" id="CSBK01004040">
    <property type="protein sequence ID" value="CPB50241.1"/>
    <property type="molecule type" value="Genomic_DNA"/>
</dbReference>
<reference evidence="3" key="1">
    <citation type="submission" date="2015-03" db="EMBL/GenBank/DDBJ databases">
        <authorList>
            <consortium name="Pathogen Informatics"/>
        </authorList>
    </citation>
    <scope>NUCLEOTIDE SEQUENCE [LARGE SCALE GENOMIC DNA]</scope>
    <source>
        <strain evidence="3">N09902308</strain>
    </source>
</reference>
<evidence type="ECO:0000256" key="1">
    <source>
        <dbReference type="SAM" id="MobiDB-lite"/>
    </source>
</evidence>
<dbReference type="AlphaFoldDB" id="A0A916PHM2"/>
<organism evidence="2 3">
    <name type="scientific">Mycobacterium tuberculosis</name>
    <dbReference type="NCBI Taxonomy" id="1773"/>
    <lineage>
        <taxon>Bacteria</taxon>
        <taxon>Bacillati</taxon>
        <taxon>Actinomycetota</taxon>
        <taxon>Actinomycetes</taxon>
        <taxon>Mycobacteriales</taxon>
        <taxon>Mycobacteriaceae</taxon>
        <taxon>Mycobacterium</taxon>
        <taxon>Mycobacterium tuberculosis complex</taxon>
    </lineage>
</organism>
<proteinExistence type="predicted"/>
<comment type="caution">
    <text evidence="2">The sequence shown here is derived from an EMBL/GenBank/DDBJ whole genome shotgun (WGS) entry which is preliminary data.</text>
</comment>
<evidence type="ECO:0000313" key="3">
    <source>
        <dbReference type="Proteomes" id="UP000039021"/>
    </source>
</evidence>
<name>A0A916PHM2_MYCTX</name>
<protein>
    <submittedName>
        <fullName evidence="2">Uncharacterized protein</fullName>
    </submittedName>
</protein>
<evidence type="ECO:0000313" key="2">
    <source>
        <dbReference type="EMBL" id="CPB50241.1"/>
    </source>
</evidence>